<evidence type="ECO:0000313" key="3">
    <source>
        <dbReference type="Proteomes" id="UP000028870"/>
    </source>
</evidence>
<accession>W9BHI1</accession>
<dbReference type="PROSITE" id="PS51257">
    <property type="entry name" value="PROKAR_LIPOPROTEIN"/>
    <property type="match status" value="1"/>
</dbReference>
<proteinExistence type="predicted"/>
<sequence length="54" mass="5641">MRSGSASPASGAIGDGDAAPSNGTVAVISCSRIGMTANPPRLTLVDWFRPRRRR</sequence>
<protein>
    <submittedName>
        <fullName evidence="2">Uncharacterized protein</fullName>
    </submittedName>
</protein>
<comment type="caution">
    <text evidence="2">The sequence shown here is derived from an EMBL/GenBank/DDBJ whole genome shotgun (WGS) entry which is preliminary data.</text>
</comment>
<dbReference type="Proteomes" id="UP000028870">
    <property type="component" value="Unassembled WGS sequence"/>
</dbReference>
<name>W9BHI1_MYCCO</name>
<evidence type="ECO:0000256" key="1">
    <source>
        <dbReference type="SAM" id="MobiDB-lite"/>
    </source>
</evidence>
<evidence type="ECO:0000313" key="2">
    <source>
        <dbReference type="EMBL" id="CDO06065.1"/>
    </source>
</evidence>
<dbReference type="RefSeq" id="WP_165576286.1">
    <property type="nucleotide sequence ID" value="NZ_CCBB010000001.1"/>
</dbReference>
<organism evidence="2 3">
    <name type="scientific">Mycolicibacterium cosmeticum</name>
    <dbReference type="NCBI Taxonomy" id="258533"/>
    <lineage>
        <taxon>Bacteria</taxon>
        <taxon>Bacillati</taxon>
        <taxon>Actinomycetota</taxon>
        <taxon>Actinomycetes</taxon>
        <taxon>Mycobacteriales</taxon>
        <taxon>Mycobacteriaceae</taxon>
        <taxon>Mycolicibacterium</taxon>
    </lineage>
</organism>
<reference evidence="2" key="1">
    <citation type="submission" date="2014-03" db="EMBL/GenBank/DDBJ databases">
        <title>Draft Genome Sequence of Mycobacterium cosmeticum DSM 44829.</title>
        <authorList>
            <person name="Croce O."/>
            <person name="Robert C."/>
            <person name="Raoult D."/>
            <person name="Drancourt M."/>
        </authorList>
    </citation>
    <scope>NUCLEOTIDE SEQUENCE [LARGE SCALE GENOMIC DNA]</scope>
    <source>
        <strain evidence="2">DSM 44829</strain>
    </source>
</reference>
<dbReference type="AlphaFoldDB" id="W9BHI1"/>
<dbReference type="EMBL" id="CCBB010000001">
    <property type="protein sequence ID" value="CDO06065.1"/>
    <property type="molecule type" value="Genomic_DNA"/>
</dbReference>
<feature type="region of interest" description="Disordered" evidence="1">
    <location>
        <begin position="1"/>
        <end position="21"/>
    </location>
</feature>
<reference evidence="2" key="2">
    <citation type="submission" date="2014-03" db="EMBL/GenBank/DDBJ databases">
        <authorList>
            <person name="Urmite Genomes"/>
        </authorList>
    </citation>
    <scope>NUCLEOTIDE SEQUENCE</scope>
    <source>
        <strain evidence="2">DSM 44829</strain>
    </source>
</reference>
<keyword evidence="3" id="KW-1185">Reference proteome</keyword>
<gene>
    <name evidence="2" type="ORF">BN977_00846</name>
</gene>